<dbReference type="Proteomes" id="UP000636800">
    <property type="component" value="Chromosome 5"/>
</dbReference>
<feature type="compositionally biased region" description="Polar residues" evidence="1">
    <location>
        <begin position="72"/>
        <end position="89"/>
    </location>
</feature>
<sequence>MAGNKSAKKHIKKTKEVMLGSSANVINADNRRNEEEIAEEQSIILAVAAQGSKNAQSPKAIQHVRAEYTQNACRNTETTGHEYNQNSESTSEEDQYSNGEKGDVPKHSGEQKFQQNAEMEGVAEYSKGLGPWMLVPR</sequence>
<evidence type="ECO:0000313" key="3">
    <source>
        <dbReference type="Proteomes" id="UP000636800"/>
    </source>
</evidence>
<feature type="region of interest" description="Disordered" evidence="1">
    <location>
        <begin position="72"/>
        <end position="137"/>
    </location>
</feature>
<keyword evidence="3" id="KW-1185">Reference proteome</keyword>
<comment type="caution">
    <text evidence="2">The sequence shown here is derived from an EMBL/GenBank/DDBJ whole genome shotgun (WGS) entry which is preliminary data.</text>
</comment>
<evidence type="ECO:0000256" key="1">
    <source>
        <dbReference type="SAM" id="MobiDB-lite"/>
    </source>
</evidence>
<protein>
    <submittedName>
        <fullName evidence="2">Uncharacterized protein</fullName>
    </submittedName>
</protein>
<reference evidence="2 3" key="1">
    <citation type="journal article" date="2020" name="Nat. Food">
        <title>A phased Vanilla planifolia genome enables genetic improvement of flavour and production.</title>
        <authorList>
            <person name="Hasing T."/>
            <person name="Tang H."/>
            <person name="Brym M."/>
            <person name="Khazi F."/>
            <person name="Huang T."/>
            <person name="Chambers A.H."/>
        </authorList>
    </citation>
    <scope>NUCLEOTIDE SEQUENCE [LARGE SCALE GENOMIC DNA]</scope>
    <source>
        <tissue evidence="2">Leaf</tissue>
    </source>
</reference>
<organism evidence="2 3">
    <name type="scientific">Vanilla planifolia</name>
    <name type="common">Vanilla</name>
    <dbReference type="NCBI Taxonomy" id="51239"/>
    <lineage>
        <taxon>Eukaryota</taxon>
        <taxon>Viridiplantae</taxon>
        <taxon>Streptophyta</taxon>
        <taxon>Embryophyta</taxon>
        <taxon>Tracheophyta</taxon>
        <taxon>Spermatophyta</taxon>
        <taxon>Magnoliopsida</taxon>
        <taxon>Liliopsida</taxon>
        <taxon>Asparagales</taxon>
        <taxon>Orchidaceae</taxon>
        <taxon>Vanilloideae</taxon>
        <taxon>Vanilleae</taxon>
        <taxon>Vanilla</taxon>
    </lineage>
</organism>
<dbReference type="EMBL" id="JADCNL010000005">
    <property type="protein sequence ID" value="KAG0480648.1"/>
    <property type="molecule type" value="Genomic_DNA"/>
</dbReference>
<dbReference type="AlphaFoldDB" id="A0A835R662"/>
<dbReference type="OrthoDB" id="1907273at2759"/>
<evidence type="ECO:0000313" key="2">
    <source>
        <dbReference type="EMBL" id="KAG0480648.1"/>
    </source>
</evidence>
<name>A0A835R662_VANPL</name>
<accession>A0A835R662</accession>
<feature type="compositionally biased region" description="Basic and acidic residues" evidence="1">
    <location>
        <begin position="100"/>
        <end position="110"/>
    </location>
</feature>
<proteinExistence type="predicted"/>
<gene>
    <name evidence="2" type="ORF">HPP92_011506</name>
</gene>